<dbReference type="PANTHER" id="PTHR30535:SF7">
    <property type="entry name" value="IRON(III) DICITRATE-BINDING PROTEIN"/>
    <property type="match status" value="1"/>
</dbReference>
<dbReference type="PANTHER" id="PTHR30535">
    <property type="entry name" value="VITAMIN B12-BINDING PROTEIN"/>
    <property type="match status" value="1"/>
</dbReference>
<dbReference type="Gene3D" id="3.40.50.1980">
    <property type="entry name" value="Nitrogenase molybdenum iron protein domain"/>
    <property type="match status" value="2"/>
</dbReference>
<feature type="chain" id="PRO_5045129464" evidence="2">
    <location>
        <begin position="26"/>
        <end position="336"/>
    </location>
</feature>
<dbReference type="SUPFAM" id="SSF53807">
    <property type="entry name" value="Helical backbone' metal receptor"/>
    <property type="match status" value="1"/>
</dbReference>
<evidence type="ECO:0000259" key="3">
    <source>
        <dbReference type="PROSITE" id="PS50983"/>
    </source>
</evidence>
<dbReference type="Proteomes" id="UP001299068">
    <property type="component" value="Unassembled WGS sequence"/>
</dbReference>
<gene>
    <name evidence="4" type="ORF">K5V21_04040</name>
</gene>
<protein>
    <submittedName>
        <fullName evidence="4">ABC transporter substrate-binding protein</fullName>
    </submittedName>
</protein>
<dbReference type="PROSITE" id="PS50983">
    <property type="entry name" value="FE_B12_PBP"/>
    <property type="match status" value="1"/>
</dbReference>
<dbReference type="InterPro" id="IPR050902">
    <property type="entry name" value="ABC_Transporter_SBP"/>
</dbReference>
<dbReference type="Pfam" id="PF01497">
    <property type="entry name" value="Peripla_BP_2"/>
    <property type="match status" value="1"/>
</dbReference>
<keyword evidence="2" id="KW-0732">Signal</keyword>
<name>A0ABS7KVI1_CLOSR</name>
<evidence type="ECO:0000256" key="1">
    <source>
        <dbReference type="ARBA" id="ARBA00008814"/>
    </source>
</evidence>
<dbReference type="InterPro" id="IPR002491">
    <property type="entry name" value="ABC_transptr_periplasmic_BD"/>
</dbReference>
<evidence type="ECO:0000313" key="4">
    <source>
        <dbReference type="EMBL" id="MBY0754623.1"/>
    </source>
</evidence>
<feature type="signal peptide" evidence="2">
    <location>
        <begin position="1"/>
        <end position="25"/>
    </location>
</feature>
<feature type="domain" description="Fe/B12 periplasmic-binding" evidence="3">
    <location>
        <begin position="65"/>
        <end position="333"/>
    </location>
</feature>
<sequence length="336" mass="37614">MSNMKKSLIYVSLMCCALIFLVGCSKDNVKKDKSSKSLTLDFVQTNRHDDSVNKFSMTYDTKPTKSLAITNAMIEMMLSLDLQKDMAGTAYAENNIWPPLKKAYDEVPVMSKTYPAKEQILANNVDFIIGWGGDFTDKGVGTIEWLKENNIKAYIPRSTDSNANIDSVYEDFRNLGIIFETQDKADEVINKIKSELKETTSKISNIDKKVKVLGYDSGTDKAVVVGSGLSNDIIKLAQGENIFGDMDKTYPQVSIEEIVKRNPDVIMVLEYSTDNGGKTFEEKVKELKSNPALKDVNAVKNNRFIKVDLAELYPGERIPGTVKKLAEGFYPDKFNK</sequence>
<reference evidence="4 5" key="1">
    <citation type="journal article" date="2021" name="Cell Host Microbe">
        <title>in vivo commensal control of Clostridioides difficile virulence.</title>
        <authorList>
            <person name="Girinathan B.P."/>
            <person name="Dibenedetto N."/>
            <person name="Worley J.N."/>
            <person name="Peltier J."/>
            <person name="Arrieta-Ortiz M.L."/>
            <person name="Rupa Christinal Immanuel S."/>
            <person name="Lavin R."/>
            <person name="Delaney M.L."/>
            <person name="Cummins C."/>
            <person name="Hoffmann M."/>
            <person name="Luo Y."/>
            <person name="Gonzalez-Escalona N."/>
            <person name="Allard M."/>
            <person name="Onderdonk A.B."/>
            <person name="Gerber G.K."/>
            <person name="Sonenshein A.L."/>
            <person name="Baliga N."/>
            <person name="Dupuy B."/>
            <person name="Bry L."/>
        </authorList>
    </citation>
    <scope>NUCLEOTIDE SEQUENCE [LARGE SCALE GENOMIC DNA]</scope>
    <source>
        <strain evidence="4 5">DSM 599</strain>
    </source>
</reference>
<comment type="caution">
    <text evidence="4">The sequence shown here is derived from an EMBL/GenBank/DDBJ whole genome shotgun (WGS) entry which is preliminary data.</text>
</comment>
<evidence type="ECO:0000313" key="5">
    <source>
        <dbReference type="Proteomes" id="UP001299068"/>
    </source>
</evidence>
<evidence type="ECO:0000256" key="2">
    <source>
        <dbReference type="SAM" id="SignalP"/>
    </source>
</evidence>
<organism evidence="4 5">
    <name type="scientific">Clostridium sardiniense</name>
    <name type="common">Clostridium absonum</name>
    <dbReference type="NCBI Taxonomy" id="29369"/>
    <lineage>
        <taxon>Bacteria</taxon>
        <taxon>Bacillati</taxon>
        <taxon>Bacillota</taxon>
        <taxon>Clostridia</taxon>
        <taxon>Eubacteriales</taxon>
        <taxon>Clostridiaceae</taxon>
        <taxon>Clostridium</taxon>
    </lineage>
</organism>
<dbReference type="CDD" id="cd01148">
    <property type="entry name" value="TroA_a"/>
    <property type="match status" value="1"/>
</dbReference>
<dbReference type="PROSITE" id="PS51257">
    <property type="entry name" value="PROKAR_LIPOPROTEIN"/>
    <property type="match status" value="1"/>
</dbReference>
<comment type="similarity">
    <text evidence="1">Belongs to the bacterial solute-binding protein 8 family.</text>
</comment>
<proteinExistence type="inferred from homology"/>
<keyword evidence="5" id="KW-1185">Reference proteome</keyword>
<dbReference type="EMBL" id="JAIKTU010000003">
    <property type="protein sequence ID" value="MBY0754623.1"/>
    <property type="molecule type" value="Genomic_DNA"/>
</dbReference>
<accession>A0ABS7KVI1</accession>